<evidence type="ECO:0000313" key="2">
    <source>
        <dbReference type="Proteomes" id="UP001054945"/>
    </source>
</evidence>
<evidence type="ECO:0000313" key="1">
    <source>
        <dbReference type="EMBL" id="GIY08816.1"/>
    </source>
</evidence>
<name>A0AAV4QL46_CAEEX</name>
<dbReference type="Proteomes" id="UP001054945">
    <property type="component" value="Unassembled WGS sequence"/>
</dbReference>
<comment type="caution">
    <text evidence="1">The sequence shown here is derived from an EMBL/GenBank/DDBJ whole genome shotgun (WGS) entry which is preliminary data.</text>
</comment>
<organism evidence="1 2">
    <name type="scientific">Caerostris extrusa</name>
    <name type="common">Bark spider</name>
    <name type="synonym">Caerostris bankana</name>
    <dbReference type="NCBI Taxonomy" id="172846"/>
    <lineage>
        <taxon>Eukaryota</taxon>
        <taxon>Metazoa</taxon>
        <taxon>Ecdysozoa</taxon>
        <taxon>Arthropoda</taxon>
        <taxon>Chelicerata</taxon>
        <taxon>Arachnida</taxon>
        <taxon>Araneae</taxon>
        <taxon>Araneomorphae</taxon>
        <taxon>Entelegynae</taxon>
        <taxon>Araneoidea</taxon>
        <taxon>Araneidae</taxon>
        <taxon>Caerostris</taxon>
    </lineage>
</organism>
<gene>
    <name evidence="1" type="ORF">CEXT_489441</name>
</gene>
<protein>
    <submittedName>
        <fullName evidence="1">Uncharacterized protein</fullName>
    </submittedName>
</protein>
<accession>A0AAV4QL46</accession>
<sequence length="72" mass="7795">MYIRTGARWNPTDNSKQKLNLTFDCGKTTGIGVGNFFMIRVEGKNGNSGIVLEERSFGGGHVEAIFSSVVSP</sequence>
<reference evidence="1 2" key="1">
    <citation type="submission" date="2021-06" db="EMBL/GenBank/DDBJ databases">
        <title>Caerostris extrusa draft genome.</title>
        <authorList>
            <person name="Kono N."/>
            <person name="Arakawa K."/>
        </authorList>
    </citation>
    <scope>NUCLEOTIDE SEQUENCE [LARGE SCALE GENOMIC DNA]</scope>
</reference>
<dbReference type="AlphaFoldDB" id="A0AAV4QL46"/>
<proteinExistence type="predicted"/>
<dbReference type="EMBL" id="BPLR01006295">
    <property type="protein sequence ID" value="GIY08816.1"/>
    <property type="molecule type" value="Genomic_DNA"/>
</dbReference>
<keyword evidence="2" id="KW-1185">Reference proteome</keyword>